<evidence type="ECO:0000256" key="2">
    <source>
        <dbReference type="ARBA" id="ARBA00022448"/>
    </source>
</evidence>
<dbReference type="Pfam" id="PF00005">
    <property type="entry name" value="ABC_tran"/>
    <property type="match status" value="2"/>
</dbReference>
<dbReference type="InterPro" id="IPR050173">
    <property type="entry name" value="ABC_transporter_C-like"/>
</dbReference>
<dbReference type="CDD" id="cd18579">
    <property type="entry name" value="ABC_6TM_ABCC_D1"/>
    <property type="match status" value="1"/>
</dbReference>
<dbReference type="HOGENOM" id="CLU_000604_27_5_1"/>
<feature type="domain" description="ABC transmembrane type-1" evidence="12">
    <location>
        <begin position="277"/>
        <end position="554"/>
    </location>
</feature>
<evidence type="ECO:0000256" key="4">
    <source>
        <dbReference type="ARBA" id="ARBA00022741"/>
    </source>
</evidence>
<dbReference type="InterPro" id="IPR044746">
    <property type="entry name" value="ABCC_6TM_D1"/>
</dbReference>
<feature type="transmembrane region" description="Helical" evidence="10">
    <location>
        <begin position="130"/>
        <end position="149"/>
    </location>
</feature>
<feature type="transmembrane region" description="Helical" evidence="10">
    <location>
        <begin position="155"/>
        <end position="175"/>
    </location>
</feature>
<dbReference type="Gene3D" id="1.20.1560.10">
    <property type="entry name" value="ABC transporter type 1, transmembrane domain"/>
    <property type="match status" value="2"/>
</dbReference>
<evidence type="ECO:0000256" key="9">
    <source>
        <dbReference type="SAM" id="MobiDB-lite"/>
    </source>
</evidence>
<sequence length="1433" mass="158003">MGGNCHQSADQFFGPTVSCPHVFDFTLLFEQSILSIGPSILFLLLVPLRILYLYRRSIKTTKLVNNCLWLKLTIAVSLIGAQIAILTLWAQENTVRTAIPSAILSLLAVLLITVLSAIEHSRSVRPSTLICVYLLVTILLDSIQVRTLFLRPYYSNNLAAMAATAVGLKTFLLSIEIQHKGKYLSLKDHEQYPPEELSGVFARTIFLWLNELFFRGFRKILTLDDLFPTDNKMHSNLLMGALKVQWAKYKSSNSLSIIYATVSCLRWTLLQLIVPRVCLIGFSYAQTFFIERAIRLLNEPMTQDSKNDGYGLIGAAALIYGGIAISTVHYQHRLFRMITMFRGAFVALIYDHCITLREGEYDESAVITHMSTDVDMIARSLEQMNELWARVLEVAIGIWLLERQLGAVCIAPVLVIMICTSLQTYMATFMSTRQKLWMGAIEQRISIISTTLRSMKSIKMLGYSDHLSGLLQARRLRELDLSRKFRWLIVWLNVVASLPQMCASLVTFAAFIIRSQIDGSEPLSTAQAFTSLAIISLITSPTLQLLASIPALTASVAAFDRVHRFLTCSYTGREVDHNPETAFFQDSGVLPASDRKRADQAFTSDIQMDTTRVDGRPFYSPSITSDIAILTVSEAYIRPSPTSQFCLQNINVTVKPRKITIITGPVGCGKSVLLKAVMGEIACEQGSISVYDDGGIAFCGQIPWLQNTTIRNNICGYSGRDNLNLYHEVLHACALEDDLAWISNGDESLVGSQGITLSGGQKQRIALARALYSRQRLLVLDSVLSAVDQHTEQIILERVFGSNGLCRNAGISVLMTAHSTDEVLVLNAQGQVVKQGPFEPTLSADQVTETEESEFPGIRNGDSSTTEKDVAVPKTLTLKSSLICLVRLAILLSTHIISEPLGGASCLGPGLIEVWLDIFTNDDGVQPSRFIGVYVLLAVAASGSQGLMIWQIMINIVVRSGLALHAILVRAVMNAPMHVFAEVDSGVILNRFSQDMTLVDAVLPTVTFGTLLGAAQCLAQAALISLGSSYMAITIIPTLIVLYFAQKVYLRTSRQIRFLDLEAKSPLYTHFAETLTGLSTIRGFGWQTKFLEECLCRLDISQRPYYLLFCIQRWLNVVLDLMVAILAIILTALATSLRGSTDAGKLGVSLTAIMAFNQSLQELVTSWTAMETSLGAISRTRSFQLNTASEHQHGEDFVPPSEWPSRGKIDVQAVTASYDGVRNVLENINVTIDPGEKVRICGRTGSGKSTFISLLLRLIDHKAGTIRIDDIDITTIPRNVLRSRLISIPQDPLPALPGCSIRLNLDPNRHATDAVILSALERVGLHKLVESRGGLNGEDLSSHSLSQGEQRLFALARALISKWTRDATTGGLGGILILDEFTGSTDAETERAMLQIIEKEFTVYTIIQITHQIDAVSEMSERILNLVSGRLNE</sequence>
<dbReference type="PANTHER" id="PTHR24223:SF399">
    <property type="entry name" value="ABC TRANSPORTER ATNG"/>
    <property type="match status" value="1"/>
</dbReference>
<dbReference type="InParanoid" id="B8MN31"/>
<accession>B8MN31</accession>
<evidence type="ECO:0000313" key="13">
    <source>
        <dbReference type="EMBL" id="EED13980.1"/>
    </source>
</evidence>
<evidence type="ECO:0000256" key="5">
    <source>
        <dbReference type="ARBA" id="ARBA00022840"/>
    </source>
</evidence>
<evidence type="ECO:0000313" key="14">
    <source>
        <dbReference type="Proteomes" id="UP000001745"/>
    </source>
</evidence>
<dbReference type="Proteomes" id="UP000001745">
    <property type="component" value="Unassembled WGS sequence"/>
</dbReference>
<dbReference type="CDD" id="cd18580">
    <property type="entry name" value="ABC_6TM_ABCC_D2"/>
    <property type="match status" value="1"/>
</dbReference>
<dbReference type="OMA" id="KHQLFRM"/>
<protein>
    <submittedName>
        <fullName evidence="13">ABC transporter, putative</fullName>
        <ecNumber evidence="13">1.3.1.74</ecNumber>
    </submittedName>
</protein>
<organism evidence="13 14">
    <name type="scientific">Talaromyces stipitatus (strain ATCC 10500 / CBS 375.48 / QM 6759 / NRRL 1006)</name>
    <name type="common">Penicillium stipitatum</name>
    <dbReference type="NCBI Taxonomy" id="441959"/>
    <lineage>
        <taxon>Eukaryota</taxon>
        <taxon>Fungi</taxon>
        <taxon>Dikarya</taxon>
        <taxon>Ascomycota</taxon>
        <taxon>Pezizomycotina</taxon>
        <taxon>Eurotiomycetes</taxon>
        <taxon>Eurotiomycetidae</taxon>
        <taxon>Eurotiales</taxon>
        <taxon>Trichocomaceae</taxon>
        <taxon>Talaromyces</taxon>
        <taxon>Talaromyces sect. Talaromyces</taxon>
    </lineage>
</organism>
<dbReference type="PROSITE" id="PS50929">
    <property type="entry name" value="ABC_TM1F"/>
    <property type="match status" value="2"/>
</dbReference>
<dbReference type="InterPro" id="IPR027417">
    <property type="entry name" value="P-loop_NTPase"/>
</dbReference>
<evidence type="ECO:0000256" key="7">
    <source>
        <dbReference type="ARBA" id="ARBA00023136"/>
    </source>
</evidence>
<dbReference type="SUPFAM" id="SSF52540">
    <property type="entry name" value="P-loop containing nucleoside triphosphate hydrolases"/>
    <property type="match status" value="2"/>
</dbReference>
<proteinExistence type="predicted"/>
<feature type="transmembrane region" description="Helical" evidence="10">
    <location>
        <begin position="269"/>
        <end position="290"/>
    </location>
</feature>
<dbReference type="GO" id="GO:0016020">
    <property type="term" value="C:membrane"/>
    <property type="evidence" value="ECO:0007669"/>
    <property type="project" value="UniProtKB-SubCell"/>
</dbReference>
<feature type="transmembrane region" description="Helical" evidence="10">
    <location>
        <begin position="33"/>
        <end position="54"/>
    </location>
</feature>
<dbReference type="OrthoDB" id="6500128at2759"/>
<keyword evidence="8" id="KW-0325">Glycoprotein</keyword>
<dbReference type="GO" id="GO:0016887">
    <property type="term" value="F:ATP hydrolysis activity"/>
    <property type="evidence" value="ECO:0007669"/>
    <property type="project" value="InterPro"/>
</dbReference>
<dbReference type="GeneID" id="8099255"/>
<feature type="transmembrane region" description="Helical" evidence="10">
    <location>
        <begin position="66"/>
        <end position="91"/>
    </location>
</feature>
<name>B8MN31_TALSN</name>
<dbReference type="eggNOG" id="KOG0054">
    <property type="taxonomic scope" value="Eukaryota"/>
</dbReference>
<dbReference type="Pfam" id="PF00664">
    <property type="entry name" value="ABC_membrane"/>
    <property type="match status" value="2"/>
</dbReference>
<dbReference type="PROSITE" id="PS00211">
    <property type="entry name" value="ABC_TRANSPORTER_1"/>
    <property type="match status" value="2"/>
</dbReference>
<gene>
    <name evidence="13" type="ORF">TSTA_102100</name>
</gene>
<dbReference type="GO" id="GO:0005524">
    <property type="term" value="F:ATP binding"/>
    <property type="evidence" value="ECO:0007669"/>
    <property type="project" value="UniProtKB-KW"/>
</dbReference>
<keyword evidence="5" id="KW-0067">ATP-binding</keyword>
<dbReference type="Gene3D" id="3.40.50.300">
    <property type="entry name" value="P-loop containing nucleotide triphosphate hydrolases"/>
    <property type="match status" value="2"/>
</dbReference>
<dbReference type="GO" id="GO:0140359">
    <property type="term" value="F:ABC-type transporter activity"/>
    <property type="evidence" value="ECO:0007669"/>
    <property type="project" value="InterPro"/>
</dbReference>
<keyword evidence="2" id="KW-0813">Transport</keyword>
<evidence type="ECO:0000256" key="10">
    <source>
        <dbReference type="SAM" id="Phobius"/>
    </source>
</evidence>
<dbReference type="PANTHER" id="PTHR24223">
    <property type="entry name" value="ATP-BINDING CASSETTE SUB-FAMILY C"/>
    <property type="match status" value="1"/>
</dbReference>
<comment type="subcellular location">
    <subcellularLocation>
        <location evidence="1">Membrane</location>
        <topology evidence="1">Multi-pass membrane protein</topology>
    </subcellularLocation>
</comment>
<feature type="transmembrane region" description="Helical" evidence="10">
    <location>
        <begin position="1001"/>
        <end position="1023"/>
    </location>
</feature>
<dbReference type="SUPFAM" id="SSF90123">
    <property type="entry name" value="ABC transporter transmembrane region"/>
    <property type="match status" value="2"/>
</dbReference>
<keyword evidence="7 10" id="KW-0472">Membrane</keyword>
<dbReference type="EC" id="1.3.1.74" evidence="13"/>
<dbReference type="RefSeq" id="XP_002486218.1">
    <property type="nucleotide sequence ID" value="XM_002486173.1"/>
</dbReference>
<keyword evidence="6 10" id="KW-1133">Transmembrane helix</keyword>
<dbReference type="SMART" id="SM00382">
    <property type="entry name" value="AAA"/>
    <property type="match status" value="2"/>
</dbReference>
<dbReference type="InterPro" id="IPR017871">
    <property type="entry name" value="ABC_transporter-like_CS"/>
</dbReference>
<dbReference type="InterPro" id="IPR003593">
    <property type="entry name" value="AAA+_ATPase"/>
</dbReference>
<feature type="domain" description="ABC transporter" evidence="11">
    <location>
        <begin position="1209"/>
        <end position="1433"/>
    </location>
</feature>
<feature type="transmembrane region" description="Helical" evidence="10">
    <location>
        <begin position="97"/>
        <end position="118"/>
    </location>
</feature>
<evidence type="ECO:0000256" key="8">
    <source>
        <dbReference type="ARBA" id="ARBA00023180"/>
    </source>
</evidence>
<feature type="transmembrane region" description="Helical" evidence="10">
    <location>
        <begin position="1030"/>
        <end position="1049"/>
    </location>
</feature>
<dbReference type="InterPro" id="IPR036640">
    <property type="entry name" value="ABC1_TM_sf"/>
</dbReference>
<reference evidence="14" key="1">
    <citation type="journal article" date="2015" name="Genome Announc.">
        <title>Genome sequence of the AIDS-associated pathogen Penicillium marneffei (ATCC18224) and its near taxonomic relative Talaromyces stipitatus (ATCC10500).</title>
        <authorList>
            <person name="Nierman W.C."/>
            <person name="Fedorova-Abrams N.D."/>
            <person name="Andrianopoulos A."/>
        </authorList>
    </citation>
    <scope>NUCLEOTIDE SEQUENCE [LARGE SCALE GENOMIC DNA]</scope>
    <source>
        <strain evidence="14">ATCC 10500 / CBS 375.48 / QM 6759 / NRRL 1006</strain>
    </source>
</reference>
<dbReference type="InterPro" id="IPR003439">
    <property type="entry name" value="ABC_transporter-like_ATP-bd"/>
</dbReference>
<dbReference type="InterPro" id="IPR056227">
    <property type="entry name" value="TMD0_ABC"/>
</dbReference>
<dbReference type="VEuPathDB" id="FungiDB:TSTA_102100"/>
<dbReference type="Pfam" id="PF24357">
    <property type="entry name" value="TMD0_ABC"/>
    <property type="match status" value="1"/>
</dbReference>
<dbReference type="STRING" id="441959.B8MN31"/>
<dbReference type="GO" id="GO:0032440">
    <property type="term" value="F:2-alkenal reductase [NAD(P)H] activity"/>
    <property type="evidence" value="ECO:0007669"/>
    <property type="project" value="UniProtKB-EC"/>
</dbReference>
<feature type="transmembrane region" description="Helical" evidence="10">
    <location>
        <begin position="405"/>
        <end position="426"/>
    </location>
</feature>
<dbReference type="InterPro" id="IPR044726">
    <property type="entry name" value="ABCC_6TM_D2"/>
</dbReference>
<evidence type="ECO:0000259" key="12">
    <source>
        <dbReference type="PROSITE" id="PS50929"/>
    </source>
</evidence>
<evidence type="ECO:0000256" key="3">
    <source>
        <dbReference type="ARBA" id="ARBA00022692"/>
    </source>
</evidence>
<dbReference type="FunFam" id="1.20.1560.10:FF:000066">
    <property type="entry name" value="ABC multidrug transporter (Eurofung)"/>
    <property type="match status" value="1"/>
</dbReference>
<dbReference type="FunFam" id="1.20.1560.10:FF:000055">
    <property type="entry name" value="ABC multidrug transporter (Eurofung)"/>
    <property type="match status" value="1"/>
</dbReference>
<evidence type="ECO:0000256" key="1">
    <source>
        <dbReference type="ARBA" id="ARBA00004141"/>
    </source>
</evidence>
<dbReference type="PhylomeDB" id="B8MN31"/>
<keyword evidence="14" id="KW-1185">Reference proteome</keyword>
<evidence type="ECO:0000256" key="6">
    <source>
        <dbReference type="ARBA" id="ARBA00022989"/>
    </source>
</evidence>
<feature type="transmembrane region" description="Helical" evidence="10">
    <location>
        <begin position="1114"/>
        <end position="1135"/>
    </location>
</feature>
<dbReference type="InterPro" id="IPR011527">
    <property type="entry name" value="ABC1_TM_dom"/>
</dbReference>
<feature type="domain" description="ABC transmembrane type-1" evidence="12">
    <location>
        <begin position="907"/>
        <end position="1172"/>
    </location>
</feature>
<dbReference type="EMBL" id="EQ962658">
    <property type="protein sequence ID" value="EED13980.1"/>
    <property type="molecule type" value="Genomic_DNA"/>
</dbReference>
<keyword evidence="3 10" id="KW-0812">Transmembrane</keyword>
<dbReference type="PROSITE" id="PS50893">
    <property type="entry name" value="ABC_TRANSPORTER_2"/>
    <property type="match status" value="2"/>
</dbReference>
<evidence type="ECO:0000259" key="11">
    <source>
        <dbReference type="PROSITE" id="PS50893"/>
    </source>
</evidence>
<keyword evidence="13" id="KW-0560">Oxidoreductase</keyword>
<feature type="region of interest" description="Disordered" evidence="9">
    <location>
        <begin position="845"/>
        <end position="866"/>
    </location>
</feature>
<keyword evidence="4" id="KW-0547">Nucleotide-binding</keyword>
<feature type="transmembrane region" description="Helical" evidence="10">
    <location>
        <begin position="310"/>
        <end position="330"/>
    </location>
</feature>
<feature type="domain" description="ABC transporter" evidence="11">
    <location>
        <begin position="627"/>
        <end position="860"/>
    </location>
</feature>